<reference evidence="4" key="1">
    <citation type="submission" date="2017-08" db="EMBL/GenBank/DDBJ databases">
        <title>Draft genome sequence of Lactococcus sp. strain Rs-Y01, isolated from the gut of the lower termite Reticulitermes speratus.</title>
        <authorList>
            <person name="Ohkuma M."/>
            <person name="Yuki M."/>
        </authorList>
    </citation>
    <scope>NUCLEOTIDE SEQUENCE [LARGE SCALE GENOMIC DNA]</scope>
    <source>
        <strain evidence="4">Rs-Y01</strain>
    </source>
</reference>
<dbReference type="AlphaFoldDB" id="A0A224XG71"/>
<evidence type="ECO:0000313" key="4">
    <source>
        <dbReference type="Proteomes" id="UP000218689"/>
    </source>
</evidence>
<accession>A0A224XG71</accession>
<proteinExistence type="inferred from homology"/>
<dbReference type="Proteomes" id="UP000218689">
    <property type="component" value="Unassembled WGS sequence"/>
</dbReference>
<comment type="similarity">
    <text evidence="1 2">Belongs to the phD/YefM antitoxin family.</text>
</comment>
<evidence type="ECO:0000256" key="2">
    <source>
        <dbReference type="RuleBase" id="RU362080"/>
    </source>
</evidence>
<comment type="caution">
    <text evidence="3">The sequence shown here is derived from an EMBL/GenBank/DDBJ whole genome shotgun (WGS) entry which is preliminary data.</text>
</comment>
<dbReference type="SUPFAM" id="SSF143120">
    <property type="entry name" value="YefM-like"/>
    <property type="match status" value="1"/>
</dbReference>
<sequence>MEIIQPSTILRNYNKVIDEVQDGEPVVLTKNGVGKVVMVNIEEWQRKEAEIWLLTELNHAEQEFGEGEDIDEFAKKYQLGVFSD</sequence>
<evidence type="ECO:0000313" key="3">
    <source>
        <dbReference type="EMBL" id="GAX48513.1"/>
    </source>
</evidence>
<dbReference type="EMBL" id="BEDT01000016">
    <property type="protein sequence ID" value="GAX48513.1"/>
    <property type="molecule type" value="Genomic_DNA"/>
</dbReference>
<dbReference type="RefSeq" id="WP_094785524.1">
    <property type="nucleotide sequence ID" value="NZ_BEDT01000016.1"/>
</dbReference>
<dbReference type="InterPro" id="IPR006442">
    <property type="entry name" value="Antitoxin_Phd/YefM"/>
</dbReference>
<dbReference type="NCBIfam" id="TIGR01552">
    <property type="entry name" value="phd_fam"/>
    <property type="match status" value="1"/>
</dbReference>
<keyword evidence="4" id="KW-1185">Reference proteome</keyword>
<comment type="function">
    <text evidence="2">Antitoxin component of a type II toxin-antitoxin (TA) system.</text>
</comment>
<name>A0A224XG71_9LACT</name>
<evidence type="ECO:0000256" key="1">
    <source>
        <dbReference type="ARBA" id="ARBA00009981"/>
    </source>
</evidence>
<protein>
    <recommendedName>
        <fullName evidence="2">Antitoxin</fullName>
    </recommendedName>
</protein>
<dbReference type="OrthoDB" id="9795585at2"/>
<dbReference type="InterPro" id="IPR036165">
    <property type="entry name" value="YefM-like_sf"/>
</dbReference>
<dbReference type="Gene3D" id="3.40.1620.10">
    <property type="entry name" value="YefM-like domain"/>
    <property type="match status" value="1"/>
</dbReference>
<organism evidence="3 4">
    <name type="scientific">Pseudolactococcus reticulitermitis</name>
    <dbReference type="NCBI Taxonomy" id="2025039"/>
    <lineage>
        <taxon>Bacteria</taxon>
        <taxon>Bacillati</taxon>
        <taxon>Bacillota</taxon>
        <taxon>Bacilli</taxon>
        <taxon>Lactobacillales</taxon>
        <taxon>Streptococcaceae</taxon>
        <taxon>Pseudolactococcus</taxon>
    </lineage>
</organism>
<gene>
    <name evidence="3" type="ORF">RsY01_2142</name>
</gene>
<dbReference type="Pfam" id="PF02604">
    <property type="entry name" value="PhdYeFM_antitox"/>
    <property type="match status" value="1"/>
</dbReference>